<evidence type="ECO:0000313" key="4">
    <source>
        <dbReference type="EMBL" id="SHK34789.1"/>
    </source>
</evidence>
<keyword evidence="1" id="KW-0472">Membrane</keyword>
<keyword evidence="1" id="KW-0812">Transmembrane</keyword>
<dbReference type="Gene3D" id="2.60.40.1190">
    <property type="match status" value="1"/>
</dbReference>
<feature type="signal peptide" evidence="2">
    <location>
        <begin position="1"/>
        <end position="22"/>
    </location>
</feature>
<dbReference type="InterPro" id="IPR019248">
    <property type="entry name" value="Glucodextran_C"/>
</dbReference>
<name>A0A1M6RQP9_9FIRM</name>
<dbReference type="RefSeq" id="WP_072908562.1">
    <property type="nucleotide sequence ID" value="NZ_FRAI01000036.1"/>
</dbReference>
<gene>
    <name evidence="4" type="ORF">SAMN02745227_02086</name>
</gene>
<keyword evidence="5" id="KW-1185">Reference proteome</keyword>
<feature type="transmembrane region" description="Helical" evidence="1">
    <location>
        <begin position="268"/>
        <end position="288"/>
    </location>
</feature>
<evidence type="ECO:0000259" key="3">
    <source>
        <dbReference type="Pfam" id="PF09985"/>
    </source>
</evidence>
<evidence type="ECO:0000256" key="2">
    <source>
        <dbReference type="SAM" id="SignalP"/>
    </source>
</evidence>
<evidence type="ECO:0000313" key="5">
    <source>
        <dbReference type="Proteomes" id="UP000243547"/>
    </source>
</evidence>
<dbReference type="EMBL" id="FRAI01000036">
    <property type="protein sequence ID" value="SHK34789.1"/>
    <property type="molecule type" value="Genomic_DNA"/>
</dbReference>
<feature type="domain" description="Glucodextranase-like C-terminal" evidence="3">
    <location>
        <begin position="27"/>
        <end position="253"/>
    </location>
</feature>
<dbReference type="CDD" id="cd09626">
    <property type="entry name" value="DOMON_glucodextranase_like"/>
    <property type="match status" value="1"/>
</dbReference>
<dbReference type="Pfam" id="PF09985">
    <property type="entry name" value="Glucodextran_C"/>
    <property type="match status" value="1"/>
</dbReference>
<dbReference type="AlphaFoldDB" id="A0A1M6RQP9"/>
<sequence length="294" mass="31695">MKKFSVLLAVLMLLLLTVSVYAQGEVIFEMADPTGDAKGDGNYTHPKAGDFGDRVAEMLDLTNFKVTDLGNKVEFRLSFALEPNYVNPWGGIGINFHRIDIYLVTGEEGGKTETFREGAFVKFAEPWNKLIKVLDWNQSKIFTTADDPADEDAGIEVSNDFTVKLEGKDIVVTVAKSIIGEIDGSTKYYVLVGHQDGFGPDNYRSVAEVAGEWNGGGGDDTNFNPNVYDMLAETADEQYKQLGSWEIGKLAVIKPVGGKSSGTSTTTIVVTSAAVVAAGGAAAYFFMLKGKKAA</sequence>
<dbReference type="SUPFAM" id="SSF49344">
    <property type="entry name" value="CBD9-like"/>
    <property type="match status" value="1"/>
</dbReference>
<dbReference type="STRING" id="1120989.SAMN02745227_02086"/>
<accession>A0A1M6RQP9</accession>
<dbReference type="Proteomes" id="UP000243547">
    <property type="component" value="Unassembled WGS sequence"/>
</dbReference>
<keyword evidence="1" id="KW-1133">Transmembrane helix</keyword>
<protein>
    <submittedName>
        <fullName evidence="4">C-terminal binding-module, SLH-like, of glucodextranase</fullName>
    </submittedName>
</protein>
<organism evidence="4 5">
    <name type="scientific">Anaerobranca californiensis DSM 14826</name>
    <dbReference type="NCBI Taxonomy" id="1120989"/>
    <lineage>
        <taxon>Bacteria</taxon>
        <taxon>Bacillati</taxon>
        <taxon>Bacillota</taxon>
        <taxon>Clostridia</taxon>
        <taxon>Eubacteriales</taxon>
        <taxon>Proteinivoracaceae</taxon>
        <taxon>Anaerobranca</taxon>
    </lineage>
</organism>
<feature type="chain" id="PRO_5012025517" evidence="2">
    <location>
        <begin position="23"/>
        <end position="294"/>
    </location>
</feature>
<dbReference type="OrthoDB" id="9806081at2"/>
<reference evidence="5" key="1">
    <citation type="submission" date="2016-11" db="EMBL/GenBank/DDBJ databases">
        <authorList>
            <person name="Varghese N."/>
            <person name="Submissions S."/>
        </authorList>
    </citation>
    <scope>NUCLEOTIDE SEQUENCE [LARGE SCALE GENOMIC DNA]</scope>
    <source>
        <strain evidence="5">DSM 14826</strain>
    </source>
</reference>
<keyword evidence="2" id="KW-0732">Signal</keyword>
<evidence type="ECO:0000256" key="1">
    <source>
        <dbReference type="SAM" id="Phobius"/>
    </source>
</evidence>
<proteinExistence type="predicted"/>